<dbReference type="AlphaFoldDB" id="A0A1H2X8L8"/>
<gene>
    <name evidence="2" type="ORF">SAMN05443574_10913</name>
</gene>
<dbReference type="InterPro" id="IPR036237">
    <property type="entry name" value="Xyl_isomerase-like_sf"/>
</dbReference>
<dbReference type="RefSeq" id="WP_004515460.1">
    <property type="nucleotide sequence ID" value="NZ_FNOF01000009.1"/>
</dbReference>
<accession>A0A1H2X8L8</accession>
<dbReference type="PANTHER" id="PTHR12110:SF41">
    <property type="entry name" value="INOSOSE DEHYDRATASE"/>
    <property type="match status" value="1"/>
</dbReference>
<dbReference type="EMBL" id="FNOF01000009">
    <property type="protein sequence ID" value="SDW89243.1"/>
    <property type="molecule type" value="Genomic_DNA"/>
</dbReference>
<name>A0A1H2X8L8_HALVA</name>
<organism evidence="2 3">
    <name type="scientific">Haloarcula vallismortis</name>
    <name type="common">Halobacterium vallismortis</name>
    <dbReference type="NCBI Taxonomy" id="28442"/>
    <lineage>
        <taxon>Archaea</taxon>
        <taxon>Methanobacteriati</taxon>
        <taxon>Methanobacteriota</taxon>
        <taxon>Stenosarchaea group</taxon>
        <taxon>Halobacteria</taxon>
        <taxon>Halobacteriales</taxon>
        <taxon>Haloarculaceae</taxon>
        <taxon>Haloarcula</taxon>
    </lineage>
</organism>
<proteinExistence type="predicted"/>
<evidence type="ECO:0000313" key="2">
    <source>
        <dbReference type="EMBL" id="SDW89243.1"/>
    </source>
</evidence>
<dbReference type="STRING" id="28442.SAMN05443574_10913"/>
<dbReference type="InterPro" id="IPR013022">
    <property type="entry name" value="Xyl_isomerase-like_TIM-brl"/>
</dbReference>
<dbReference type="PANTHER" id="PTHR12110">
    <property type="entry name" value="HYDROXYPYRUVATE ISOMERASE"/>
    <property type="match status" value="1"/>
</dbReference>
<dbReference type="Gene3D" id="3.20.20.150">
    <property type="entry name" value="Divalent-metal-dependent TIM barrel enzymes"/>
    <property type="match status" value="1"/>
</dbReference>
<protein>
    <submittedName>
        <fullName evidence="2">Sugar phosphate isomerase/epimerase</fullName>
    </submittedName>
</protein>
<evidence type="ECO:0000259" key="1">
    <source>
        <dbReference type="Pfam" id="PF01261"/>
    </source>
</evidence>
<evidence type="ECO:0000313" key="3">
    <source>
        <dbReference type="Proteomes" id="UP000182573"/>
    </source>
</evidence>
<dbReference type="InterPro" id="IPR050312">
    <property type="entry name" value="IolE/XylAMocC-like"/>
</dbReference>
<keyword evidence="2" id="KW-0413">Isomerase</keyword>
<dbReference type="SUPFAM" id="SSF51658">
    <property type="entry name" value="Xylose isomerase-like"/>
    <property type="match status" value="1"/>
</dbReference>
<sequence length="310" mass="34115">MGSGPNTAFQLYSTRTLSEPLPEIVRRVGAAGYDGVEFAYRFHEESSRDIATALDDADLEPVAVHAALPEIEAALNGESDLLARCRTVGCDTVVVPHLPLSELWTRGDIRSLSSRLRDAAADLEDWDIQLGYHTGRRAFRPFLPDGVGTIIEETPVPAAVGRYAHRLLTERWPTEPTTIPNETPMWNLVARTTPTELTFEPEVAEIREAGYDPTAIFSLCSDRIQMVHLRDVNPTGPFRGYEDVPHGEGLVDMDAVVDAATDAGVDWVIYENELDGDPEAKITHGATTLARLLDEREPSRIPTRMPATSS</sequence>
<dbReference type="Proteomes" id="UP000182573">
    <property type="component" value="Unassembled WGS sequence"/>
</dbReference>
<feature type="domain" description="Xylose isomerase-like TIM barrel" evidence="1">
    <location>
        <begin position="26"/>
        <end position="289"/>
    </location>
</feature>
<dbReference type="Pfam" id="PF01261">
    <property type="entry name" value="AP_endonuc_2"/>
    <property type="match status" value="1"/>
</dbReference>
<reference evidence="2 3" key="1">
    <citation type="submission" date="2016-10" db="EMBL/GenBank/DDBJ databases">
        <authorList>
            <person name="de Groot N.N."/>
        </authorList>
    </citation>
    <scope>NUCLEOTIDE SEQUENCE [LARGE SCALE GENOMIC DNA]</scope>
    <source>
        <strain evidence="2 3">DSM 3756</strain>
    </source>
</reference>
<dbReference type="GO" id="GO:0016853">
    <property type="term" value="F:isomerase activity"/>
    <property type="evidence" value="ECO:0007669"/>
    <property type="project" value="UniProtKB-KW"/>
</dbReference>